<dbReference type="AlphaFoldDB" id="A2ZQ84"/>
<comment type="similarity">
    <text evidence="13">Belongs to the plant 'ANKYRIN-BTB/POZ' family. 'NPR1-like' subfamily.</text>
</comment>
<dbReference type="InterPro" id="IPR057250">
    <property type="entry name" value="Znf_C2HC_NPR-type"/>
</dbReference>
<comment type="subcellular location">
    <subcellularLocation>
        <location evidence="1">Cytoplasm</location>
    </subcellularLocation>
    <subcellularLocation>
        <location evidence="12">Nucleus</location>
        <location evidence="12">Nuclear body</location>
    </subcellularLocation>
</comment>
<sequence>MEPPTSHVTNAFSDSDSASVEEGGADADADVEALRRLSDNLAAAFRSPEDFAFLADARIAVPGGGGGGGDLLVHRCVLSAREPLPARLETRHPIRLYSRYVDKVHIMFRFTHEEARDLIQRYLTEHPDPNNENMVGYNNKKCWPRDARMRLMKHDVNLGRSVFWDMKNRLPRSITTLEWENSFVSVYSKDNPRMLRRRGWRREAGAPGTPRRAAARRWRSGTRRWRLVLDYLYSGRVGDLPKAACLCVDEDCAHVGCHPAVAFMAQVLFAASTFQVAELTNLFQRRLLDVLDKVEVDNLLLILSVANLCNKSCMKLLERCLDMVVRSNLDMITLEKSLPPDVIKQIIDARLSLGLISPENKGFPNKHVRRIHRALDSDDVELVRMLLTEGQTNLDDAFALHYAVEHCDSKITTELLDLALADVNHRNPRGYTVLHIAARRREPKIIVSLLTKGARPADVTFDGRKAVQISKRLTKQGDYFGVTEEGKPSPKDRLCIEILEQAERRDPQLGEASVSLAMAGESLRGRLLYLENRGNLHIYHNGFIMLVSLELTVFGLGNKRKFLYDVVALARIMFPMEARVAMDIAQVDGTLEFNLGSGANPPPERQRTTVDLNESPFIMKEEHLARMTALSKTVALARIMFPMEARVAMDIAQVDGTLEFNLGSGANPPPERQRTTVDLNESPFIMKEEHLARMTALSKTVELGKRFFPRCSNVLDKIMDDETDPVSLGRDTSAEKRKRFHDLQDVLQKAFHEDKEENDRSGLSSSSSSTSIGAIRPRR</sequence>
<dbReference type="Pfam" id="PF11900">
    <property type="entry name" value="DUF3420"/>
    <property type="match status" value="1"/>
</dbReference>
<comment type="caution">
    <text evidence="15">Lacks conserved residue(s) required for the propagation of feature annotation.</text>
</comment>
<evidence type="ECO:0000256" key="16">
    <source>
        <dbReference type="SAM" id="MobiDB-lite"/>
    </source>
</evidence>
<dbReference type="EMBL" id="CM000138">
    <property type="protein sequence ID" value="EAZ10881.1"/>
    <property type="molecule type" value="Genomic_DNA"/>
</dbReference>
<evidence type="ECO:0000256" key="11">
    <source>
        <dbReference type="ARBA" id="ARBA00023242"/>
    </source>
</evidence>
<evidence type="ECO:0000256" key="10">
    <source>
        <dbReference type="ARBA" id="ARBA00023043"/>
    </source>
</evidence>
<evidence type="ECO:0000256" key="1">
    <source>
        <dbReference type="ARBA" id="ARBA00004496"/>
    </source>
</evidence>
<feature type="region of interest" description="Disordered" evidence="16">
    <location>
        <begin position="748"/>
        <end position="779"/>
    </location>
</feature>
<keyword evidence="4" id="KW-0479">Metal-binding</keyword>
<evidence type="ECO:0000256" key="15">
    <source>
        <dbReference type="PROSITE-ProRule" id="PRU01391"/>
    </source>
</evidence>
<reference evidence="18" key="2">
    <citation type="submission" date="2008-12" db="EMBL/GenBank/DDBJ databases">
        <title>Improved gene annotation of the rice (Oryza sativa) genomes.</title>
        <authorList>
            <person name="Wang J."/>
            <person name="Li R."/>
            <person name="Fan W."/>
            <person name="Huang Q."/>
            <person name="Zhang J."/>
            <person name="Zhou Y."/>
            <person name="Hu Y."/>
            <person name="Zi S."/>
            <person name="Li J."/>
            <person name="Ni P."/>
            <person name="Zheng H."/>
            <person name="Zhang Y."/>
            <person name="Zhao M."/>
            <person name="Hao Q."/>
            <person name="McDermott J."/>
            <person name="Samudrala R."/>
            <person name="Kristiansen K."/>
            <person name="Wong G.K.-S."/>
        </authorList>
    </citation>
    <scope>NUCLEOTIDE SEQUENCE</scope>
</reference>
<feature type="compositionally biased region" description="Basic and acidic residues" evidence="16">
    <location>
        <begin position="750"/>
        <end position="760"/>
    </location>
</feature>
<dbReference type="GO" id="GO:2000031">
    <property type="term" value="P:regulation of salicylic acid mediated signaling pathway"/>
    <property type="evidence" value="ECO:0007669"/>
    <property type="project" value="InterPro"/>
</dbReference>
<dbReference type="PROSITE" id="PS52046">
    <property type="entry name" value="ZF_C2HC_NPR"/>
    <property type="match status" value="1"/>
</dbReference>
<dbReference type="Gene3D" id="3.30.710.10">
    <property type="entry name" value="Potassium Channel Kv1.1, Chain A"/>
    <property type="match status" value="1"/>
</dbReference>
<dbReference type="GO" id="GO:0008270">
    <property type="term" value="F:zinc ion binding"/>
    <property type="evidence" value="ECO:0007669"/>
    <property type="project" value="UniProtKB-KW"/>
</dbReference>
<dbReference type="SUPFAM" id="SSF53098">
    <property type="entry name" value="Ribonuclease H-like"/>
    <property type="match status" value="1"/>
</dbReference>
<keyword evidence="3" id="KW-0963">Cytoplasm</keyword>
<name>A2ZQ84_ORYSJ</name>
<keyword evidence="10 14" id="KW-0040">ANK repeat</keyword>
<evidence type="ECO:0000256" key="8">
    <source>
        <dbReference type="ARBA" id="ARBA00022821"/>
    </source>
</evidence>
<accession>A2ZQ84</accession>
<feature type="repeat" description="ANK" evidence="14">
    <location>
        <begin position="429"/>
        <end position="454"/>
    </location>
</feature>
<evidence type="ECO:0000256" key="13">
    <source>
        <dbReference type="ARBA" id="ARBA00044947"/>
    </source>
</evidence>
<dbReference type="PROSITE" id="PS50297">
    <property type="entry name" value="ANK_REP_REGION"/>
    <property type="match status" value="1"/>
</dbReference>
<dbReference type="Pfam" id="PF12313">
    <property type="entry name" value="NPR1_like_C"/>
    <property type="match status" value="2"/>
</dbReference>
<proteinExistence type="inferred from homology"/>
<evidence type="ECO:0000259" key="17">
    <source>
        <dbReference type="PROSITE" id="PS52046"/>
    </source>
</evidence>
<dbReference type="GO" id="GO:2000022">
    <property type="term" value="P:regulation of jasmonic acid mediated signaling pathway"/>
    <property type="evidence" value="ECO:0007669"/>
    <property type="project" value="InterPro"/>
</dbReference>
<dbReference type="SMART" id="SM00248">
    <property type="entry name" value="ANK"/>
    <property type="match status" value="3"/>
</dbReference>
<dbReference type="InterPro" id="IPR024228">
    <property type="entry name" value="NPR_central_dom"/>
</dbReference>
<organism evidence="18">
    <name type="scientific">Oryza sativa subsp. japonica</name>
    <name type="common">Rice</name>
    <dbReference type="NCBI Taxonomy" id="39947"/>
    <lineage>
        <taxon>Eukaryota</taxon>
        <taxon>Viridiplantae</taxon>
        <taxon>Streptophyta</taxon>
        <taxon>Embryophyta</taxon>
        <taxon>Tracheophyta</taxon>
        <taxon>Spermatophyta</taxon>
        <taxon>Magnoliopsida</taxon>
        <taxon>Liliopsida</taxon>
        <taxon>Poales</taxon>
        <taxon>Poaceae</taxon>
        <taxon>BOP clade</taxon>
        <taxon>Oryzoideae</taxon>
        <taxon>Oryzeae</taxon>
        <taxon>Oryzinae</taxon>
        <taxon>Oryza</taxon>
        <taxon>Oryza sativa</taxon>
    </lineage>
</organism>
<evidence type="ECO:0000256" key="5">
    <source>
        <dbReference type="ARBA" id="ARBA00022737"/>
    </source>
</evidence>
<feature type="domain" description="C2HC NPR-type" evidence="17">
    <location>
        <begin position="244"/>
        <end position="258"/>
    </location>
</feature>
<keyword evidence="11" id="KW-0539">Nucleus</keyword>
<dbReference type="Proteomes" id="UP000007752">
    <property type="component" value="Chromosome 1"/>
</dbReference>
<dbReference type="InterPro" id="IPR036770">
    <property type="entry name" value="Ankyrin_rpt-contain_sf"/>
</dbReference>
<dbReference type="FunFam" id="1.25.40.20:FF:000239">
    <property type="entry name" value="BTB/POZ domain and ankyrin repeat-containing protein NPR1"/>
    <property type="match status" value="1"/>
</dbReference>
<dbReference type="InterPro" id="IPR002110">
    <property type="entry name" value="Ankyrin_rpt"/>
</dbReference>
<dbReference type="Gene3D" id="1.25.40.20">
    <property type="entry name" value="Ankyrin repeat-containing domain"/>
    <property type="match status" value="1"/>
</dbReference>
<evidence type="ECO:0000256" key="7">
    <source>
        <dbReference type="ARBA" id="ARBA00022786"/>
    </source>
</evidence>
<dbReference type="GO" id="GO:0042742">
    <property type="term" value="P:defense response to bacterium"/>
    <property type="evidence" value="ECO:0007669"/>
    <property type="project" value="UniProtKB-ARBA"/>
</dbReference>
<evidence type="ECO:0000256" key="12">
    <source>
        <dbReference type="ARBA" id="ARBA00034306"/>
    </source>
</evidence>
<evidence type="ECO:0000256" key="14">
    <source>
        <dbReference type="PROSITE-ProRule" id="PRU00023"/>
    </source>
</evidence>
<dbReference type="PANTHER" id="PTHR46475">
    <property type="entry name" value="REGULATORY PROTEIN NPR3"/>
    <property type="match status" value="1"/>
</dbReference>
<dbReference type="InterPro" id="IPR021094">
    <property type="entry name" value="NPR1/NIM1-like_C"/>
</dbReference>
<reference evidence="18" key="1">
    <citation type="journal article" date="2005" name="PLoS Biol.">
        <title>The genomes of Oryza sativa: a history of duplications.</title>
        <authorList>
            <person name="Yu J."/>
            <person name="Wang J."/>
            <person name="Lin W."/>
            <person name="Li S."/>
            <person name="Li H."/>
            <person name="Zhou J."/>
            <person name="Ni P."/>
            <person name="Dong W."/>
            <person name="Hu S."/>
            <person name="Zeng C."/>
            <person name="Zhang J."/>
            <person name="Zhang Y."/>
            <person name="Li R."/>
            <person name="Xu Z."/>
            <person name="Li S."/>
            <person name="Li X."/>
            <person name="Zheng H."/>
            <person name="Cong L."/>
            <person name="Lin L."/>
            <person name="Yin J."/>
            <person name="Geng J."/>
            <person name="Li G."/>
            <person name="Shi J."/>
            <person name="Liu J."/>
            <person name="Lv H."/>
            <person name="Li J."/>
            <person name="Wang J."/>
            <person name="Deng Y."/>
            <person name="Ran L."/>
            <person name="Shi X."/>
            <person name="Wang X."/>
            <person name="Wu Q."/>
            <person name="Li C."/>
            <person name="Ren X."/>
            <person name="Wang J."/>
            <person name="Wang X."/>
            <person name="Li D."/>
            <person name="Liu D."/>
            <person name="Zhang X."/>
            <person name="Ji Z."/>
            <person name="Zhao W."/>
            <person name="Sun Y."/>
            <person name="Zhang Z."/>
            <person name="Bao J."/>
            <person name="Han Y."/>
            <person name="Dong L."/>
            <person name="Ji J."/>
            <person name="Chen P."/>
            <person name="Wu S."/>
            <person name="Liu J."/>
            <person name="Xiao Y."/>
            <person name="Bu D."/>
            <person name="Tan J."/>
            <person name="Yang L."/>
            <person name="Ye C."/>
            <person name="Zhang J."/>
            <person name="Xu J."/>
            <person name="Zhou Y."/>
            <person name="Yu Y."/>
            <person name="Zhang B."/>
            <person name="Zhuang S."/>
            <person name="Wei H."/>
            <person name="Liu B."/>
            <person name="Lei M."/>
            <person name="Yu H."/>
            <person name="Li Y."/>
            <person name="Xu H."/>
            <person name="Wei S."/>
            <person name="He X."/>
            <person name="Fang L."/>
            <person name="Zhang Z."/>
            <person name="Zhang Y."/>
            <person name="Huang X."/>
            <person name="Su Z."/>
            <person name="Tong W."/>
            <person name="Li J."/>
            <person name="Tong Z."/>
            <person name="Li S."/>
            <person name="Ye J."/>
            <person name="Wang L."/>
            <person name="Fang L."/>
            <person name="Lei T."/>
            <person name="Chen C."/>
            <person name="Chen H."/>
            <person name="Xu Z."/>
            <person name="Li H."/>
            <person name="Huang H."/>
            <person name="Zhang F."/>
            <person name="Xu H."/>
            <person name="Li N."/>
            <person name="Zhao C."/>
            <person name="Li S."/>
            <person name="Dong L."/>
            <person name="Huang Y."/>
            <person name="Li L."/>
            <person name="Xi Y."/>
            <person name="Qi Q."/>
            <person name="Li W."/>
            <person name="Zhang B."/>
            <person name="Hu W."/>
            <person name="Zhang Y."/>
            <person name="Tian X."/>
            <person name="Jiao Y."/>
            <person name="Liang X."/>
            <person name="Jin J."/>
            <person name="Gao L."/>
            <person name="Zheng W."/>
            <person name="Hao B."/>
            <person name="Liu S."/>
            <person name="Wang W."/>
            <person name="Yuan L."/>
            <person name="Cao M."/>
            <person name="McDermott J."/>
            <person name="Samudrala R."/>
            <person name="Wang J."/>
            <person name="Wong G.K."/>
            <person name="Yang H."/>
        </authorList>
    </citation>
    <scope>NUCLEOTIDE SEQUENCE [LARGE SCALE GENOMIC DNA]</scope>
</reference>
<protein>
    <recommendedName>
        <fullName evidence="17">C2HC NPR-type domain-containing protein</fullName>
    </recommendedName>
</protein>
<dbReference type="InterPro" id="IPR044292">
    <property type="entry name" value="NPR"/>
</dbReference>
<evidence type="ECO:0000256" key="6">
    <source>
        <dbReference type="ARBA" id="ARBA00022771"/>
    </source>
</evidence>
<dbReference type="GO" id="GO:0016604">
    <property type="term" value="C:nuclear body"/>
    <property type="evidence" value="ECO:0007669"/>
    <property type="project" value="UniProtKB-SubCell"/>
</dbReference>
<evidence type="ECO:0000256" key="3">
    <source>
        <dbReference type="ARBA" id="ARBA00022490"/>
    </source>
</evidence>
<keyword evidence="6 15" id="KW-0863">Zinc-finger</keyword>
<evidence type="ECO:0000313" key="18">
    <source>
        <dbReference type="EMBL" id="EAZ10881.1"/>
    </source>
</evidence>
<feature type="compositionally biased region" description="Low complexity" evidence="16">
    <location>
        <begin position="761"/>
        <end position="771"/>
    </location>
</feature>
<dbReference type="InterPro" id="IPR012337">
    <property type="entry name" value="RNaseH-like_sf"/>
</dbReference>
<dbReference type="SUPFAM" id="SSF48403">
    <property type="entry name" value="Ankyrin repeat"/>
    <property type="match status" value="1"/>
</dbReference>
<dbReference type="PROSITE" id="PS50088">
    <property type="entry name" value="ANK_REPEAT"/>
    <property type="match status" value="1"/>
</dbReference>
<dbReference type="GO" id="GO:0050832">
    <property type="term" value="P:defense response to fungus"/>
    <property type="evidence" value="ECO:0007669"/>
    <property type="project" value="UniProtKB-ARBA"/>
</dbReference>
<feature type="compositionally biased region" description="Polar residues" evidence="16">
    <location>
        <begin position="1"/>
        <end position="18"/>
    </location>
</feature>
<keyword evidence="9" id="KW-0862">Zinc</keyword>
<feature type="region of interest" description="Disordered" evidence="16">
    <location>
        <begin position="1"/>
        <end position="26"/>
    </location>
</feature>
<keyword evidence="5" id="KW-0677">Repeat</keyword>
<gene>
    <name evidence="18" type="ORF">OsJ_00725</name>
</gene>
<evidence type="ECO:0000256" key="2">
    <source>
        <dbReference type="ARBA" id="ARBA00004906"/>
    </source>
</evidence>
<dbReference type="GO" id="GO:0009862">
    <property type="term" value="P:systemic acquired resistance, salicylic acid mediated signaling pathway"/>
    <property type="evidence" value="ECO:0007669"/>
    <property type="project" value="InterPro"/>
</dbReference>
<dbReference type="InterPro" id="IPR011333">
    <property type="entry name" value="SKP1/BTB/POZ_sf"/>
</dbReference>
<keyword evidence="8" id="KW-0611">Plant defense</keyword>
<evidence type="ECO:0000256" key="4">
    <source>
        <dbReference type="ARBA" id="ARBA00022723"/>
    </source>
</evidence>
<keyword evidence="7" id="KW-0833">Ubl conjugation pathway</keyword>
<evidence type="ECO:0000256" key="9">
    <source>
        <dbReference type="ARBA" id="ARBA00022833"/>
    </source>
</evidence>
<dbReference type="GO" id="GO:0005737">
    <property type="term" value="C:cytoplasm"/>
    <property type="evidence" value="ECO:0007669"/>
    <property type="project" value="UniProtKB-SubCell"/>
</dbReference>
<comment type="pathway">
    <text evidence="2">Protein modification; protein ubiquitination.</text>
</comment>
<dbReference type="PANTHER" id="PTHR46475:SF1">
    <property type="entry name" value="REGULATORY PROTEIN NPR2"/>
    <property type="match status" value="1"/>
</dbReference>